<dbReference type="Pfam" id="PF25853">
    <property type="entry name" value="DUF6311_C"/>
    <property type="match status" value="1"/>
</dbReference>
<accession>A0A9X9X943</accession>
<feature type="transmembrane region" description="Helical" evidence="1">
    <location>
        <begin position="295"/>
        <end position="313"/>
    </location>
</feature>
<dbReference type="InterPro" id="IPR046278">
    <property type="entry name" value="DUF6311"/>
</dbReference>
<feature type="transmembrane region" description="Helical" evidence="1">
    <location>
        <begin position="325"/>
        <end position="349"/>
    </location>
</feature>
<feature type="transmembrane region" description="Helical" evidence="1">
    <location>
        <begin position="225"/>
        <end position="249"/>
    </location>
</feature>
<feature type="transmembrane region" description="Helical" evidence="1">
    <location>
        <begin position="12"/>
        <end position="31"/>
    </location>
</feature>
<evidence type="ECO:0000259" key="2">
    <source>
        <dbReference type="Pfam" id="PF19830"/>
    </source>
</evidence>
<keyword evidence="1" id="KW-0472">Membrane</keyword>
<proteinExistence type="predicted"/>
<protein>
    <recommendedName>
        <fullName evidence="6">Glycosyltransferase RgtA/B/C/D-like domain-containing protein</fullName>
    </recommendedName>
</protein>
<feature type="transmembrane region" description="Helical" evidence="1">
    <location>
        <begin position="369"/>
        <end position="386"/>
    </location>
</feature>
<feature type="domain" description="DUF6311" evidence="2">
    <location>
        <begin position="19"/>
        <end position="407"/>
    </location>
</feature>
<dbReference type="InterPro" id="IPR058671">
    <property type="entry name" value="DUF6311_C"/>
</dbReference>
<dbReference type="Proteomes" id="UP001138709">
    <property type="component" value="Unassembled WGS sequence"/>
</dbReference>
<dbReference type="Pfam" id="PF19830">
    <property type="entry name" value="DUF6311"/>
    <property type="match status" value="1"/>
</dbReference>
<feature type="transmembrane region" description="Helical" evidence="1">
    <location>
        <begin position="109"/>
        <end position="128"/>
    </location>
</feature>
<evidence type="ECO:0008006" key="6">
    <source>
        <dbReference type="Google" id="ProtNLM"/>
    </source>
</evidence>
<evidence type="ECO:0000256" key="1">
    <source>
        <dbReference type="SAM" id="Phobius"/>
    </source>
</evidence>
<dbReference type="EMBL" id="JAAEDL010000005">
    <property type="protein sequence ID" value="MBR0680229.1"/>
    <property type="molecule type" value="Genomic_DNA"/>
</dbReference>
<organism evidence="4 5">
    <name type="scientific">Neoroseomonas eburnea</name>
    <dbReference type="NCBI Taxonomy" id="1346889"/>
    <lineage>
        <taxon>Bacteria</taxon>
        <taxon>Pseudomonadati</taxon>
        <taxon>Pseudomonadota</taxon>
        <taxon>Alphaproteobacteria</taxon>
        <taxon>Acetobacterales</taxon>
        <taxon>Acetobacteraceae</taxon>
        <taxon>Neoroseomonas</taxon>
    </lineage>
</organism>
<evidence type="ECO:0000313" key="5">
    <source>
        <dbReference type="Proteomes" id="UP001138709"/>
    </source>
</evidence>
<keyword evidence="1" id="KW-1133">Transmembrane helix</keyword>
<reference evidence="4" key="2">
    <citation type="journal article" date="2021" name="Syst. Appl. Microbiol.">
        <title>Roseomonas hellenica sp. nov., isolated from roots of wild-growing Alkanna tinctoria.</title>
        <authorList>
            <person name="Rat A."/>
            <person name="Naranjo H.D."/>
            <person name="Lebbe L."/>
            <person name="Cnockaert M."/>
            <person name="Krigas N."/>
            <person name="Grigoriadou K."/>
            <person name="Maloupa E."/>
            <person name="Willems A."/>
        </authorList>
    </citation>
    <scope>NUCLEOTIDE SEQUENCE</scope>
    <source>
        <strain evidence="4">LMG 31228</strain>
    </source>
</reference>
<feature type="transmembrane region" description="Helical" evidence="1">
    <location>
        <begin position="159"/>
        <end position="177"/>
    </location>
</feature>
<evidence type="ECO:0000313" key="4">
    <source>
        <dbReference type="EMBL" id="MBR0680229.1"/>
    </source>
</evidence>
<keyword evidence="1" id="KW-0812">Transmembrane</keyword>
<gene>
    <name evidence="4" type="ORF">GXW74_07005</name>
</gene>
<keyword evidence="5" id="KW-1185">Reference proteome</keyword>
<evidence type="ECO:0000259" key="3">
    <source>
        <dbReference type="Pfam" id="PF25853"/>
    </source>
</evidence>
<sequence length="542" mass="57099">MRALTPRVASVLSYGFALLLGAVLVAATFPIDFLLPHAGIDWAPQGDAAQHAIAQRYFLGDDWRWPPLMARNILPPDGLNIAFSDGIPLLALVLKLLRGTLPEGFHGIGLFYGIAWLAQPAAAVWCLRGTGEKRVLPAVAIALAAASMPAFINRYGHAALTGHFTLLIALGFYLRLVRVPSPALWAGAVVAAVATLLVHPYLAAMVLALLGAAPATLLLRSDRRWMGAATGFCAAAGAVLATMAAFGYLGARGDGGFGDFALNLLSPFWPHRSGLLPGLVSGEIDATGHGGWEGYNWLGAGLIAGMLAVVVLMPREAARVLRRHAGLALVLFGLALLAVSFRVGVGRLVVLDLGPAPGFLEQFRASGRFFWPVGLALLVGSVALLARVPRFGAAAVLVLGLLQFADAAPNRAAIRDWAAARTAWIVDAAALRRLLAEADRLTLLPTWTCIPAADAFGDHARQLQVLTLAAERPVPVNSMYVARWRGERPPCADSATIATPLEPGELRIILPGARAEALARMPAAATLCSPVGDILACRLSPR</sequence>
<dbReference type="RefSeq" id="WP_211845762.1">
    <property type="nucleotide sequence ID" value="NZ_JAAEDL010000005.1"/>
</dbReference>
<reference evidence="4" key="1">
    <citation type="submission" date="2020-01" db="EMBL/GenBank/DDBJ databases">
        <authorList>
            <person name="Rat A."/>
        </authorList>
    </citation>
    <scope>NUCLEOTIDE SEQUENCE</scope>
    <source>
        <strain evidence="4">LMG 31228</strain>
    </source>
</reference>
<dbReference type="AlphaFoldDB" id="A0A9X9X943"/>
<feature type="domain" description="DUF6311" evidence="3">
    <location>
        <begin position="431"/>
        <end position="538"/>
    </location>
</feature>
<comment type="caution">
    <text evidence="4">The sequence shown here is derived from an EMBL/GenBank/DDBJ whole genome shotgun (WGS) entry which is preliminary data.</text>
</comment>
<feature type="transmembrane region" description="Helical" evidence="1">
    <location>
        <begin position="183"/>
        <end position="213"/>
    </location>
</feature>
<name>A0A9X9X943_9PROT</name>